<evidence type="ECO:0000259" key="2">
    <source>
        <dbReference type="PROSITE" id="PS51272"/>
    </source>
</evidence>
<proteinExistence type="predicted"/>
<evidence type="ECO:0000313" key="3">
    <source>
        <dbReference type="EMBL" id="EYR64328.1"/>
    </source>
</evidence>
<dbReference type="GO" id="GO:0008233">
    <property type="term" value="F:peptidase activity"/>
    <property type="evidence" value="ECO:0007669"/>
    <property type="project" value="InterPro"/>
</dbReference>
<organism evidence="3 4">
    <name type="scientific">Actinotalea ferrariae CF5-4</name>
    <dbReference type="NCBI Taxonomy" id="948458"/>
    <lineage>
        <taxon>Bacteria</taxon>
        <taxon>Bacillati</taxon>
        <taxon>Actinomycetota</taxon>
        <taxon>Actinomycetes</taxon>
        <taxon>Micrococcales</taxon>
        <taxon>Cellulomonadaceae</taxon>
        <taxon>Actinotalea</taxon>
    </lineage>
</organism>
<dbReference type="Gene3D" id="3.30.1380.10">
    <property type="match status" value="1"/>
</dbReference>
<evidence type="ECO:0000256" key="1">
    <source>
        <dbReference type="SAM" id="SignalP"/>
    </source>
</evidence>
<dbReference type="PANTHER" id="PTHR34385:SF1">
    <property type="entry name" value="PEPTIDOGLYCAN L-ALANYL-D-GLUTAMATE ENDOPEPTIDASE CWLK"/>
    <property type="match status" value="1"/>
</dbReference>
<sequence length="780" mass="83827">MNRPHRRTPYLIATALASVLVMAPLGATASTAPDFGPTSGQDVLSDAPDAGLPTQGVAPWMPPQQYNGEVKGIVGSWAGYTNGMIPVEVLCSPSWTSTRHRSRCDADAALEEMNAAYRAAFGVNLSITSTYRTYDEQVQLKIEKPTLAATPGTSNHGWGLAIDFGGGINVFGSAQHNWMRQNANRFGWFHPQWAQYDGSLPEAWHWEYAGSIASGRTDQNRLLAMELTRTQPWDGSEQRQCLADLWQLRSGWDHRAVGDVTSLRGIPQLDLVTLFGSTWATSKGGTAYLRIPQRQIEHGLRDITSSFDGACGAWRHWGPRVSFELPEQTTVPAGGTVRLMARYDKLLAPVPSAELMVQSRTVDGWVDVAPVRIVDGVGEHLLSPGSVSTEYRLRNWNGSAVTDSFKVYVAELGATLTGPGTVPATGTSTVSVTYTKDARPVPSAVVTLQRLTGGAWEDVEDVSVVSGQATHEVRPGATTGTFRLRNWNTTTVTNPFTVAVAELKAVVDGPTEIPANTLAEMSVSYTKDSVPVATASLHLQVLRDGSWVDVLAVPVTSGNATVRLDPGITTTTYRLRNWNSTTVTEPITVTVLAPVFTDVSPDHPFKASIDWLVLSGVAEGYDDGSFRPGTAVARQAMAAFLYRSAGSPAYTPPVTSPFVDVTPASPFYREITWLAAQGITTGTPMPDGTVQFQPAAPVSRGAMAAFLYRFVGSPQVQGVTTAFSDVLPGTRFAQEITWISANGISTGTAGPDGSVQYRPGDPVSRQAMAAFLHRLDRLGD</sequence>
<comment type="caution">
    <text evidence="3">The sequence shown here is derived from an EMBL/GenBank/DDBJ whole genome shotgun (WGS) entry which is preliminary data.</text>
</comment>
<accession>A0A021VT71</accession>
<dbReference type="InterPro" id="IPR001119">
    <property type="entry name" value="SLH_dom"/>
</dbReference>
<dbReference type="Pfam" id="PF00395">
    <property type="entry name" value="SLH"/>
    <property type="match status" value="2"/>
</dbReference>
<dbReference type="InterPro" id="IPR003709">
    <property type="entry name" value="VanY-like_core_dom"/>
</dbReference>
<dbReference type="SUPFAM" id="SSF55166">
    <property type="entry name" value="Hedgehog/DD-peptidase"/>
    <property type="match status" value="1"/>
</dbReference>
<dbReference type="AlphaFoldDB" id="A0A021VT71"/>
<feature type="chain" id="PRO_5001496807" evidence="1">
    <location>
        <begin position="30"/>
        <end position="780"/>
    </location>
</feature>
<gene>
    <name evidence="3" type="ORF">N866_12635</name>
</gene>
<dbReference type="RefSeq" id="WP_052022430.1">
    <property type="nucleotide sequence ID" value="NZ_AXCW01000037.1"/>
</dbReference>
<dbReference type="InterPro" id="IPR052179">
    <property type="entry name" value="DD-CPase-like"/>
</dbReference>
<dbReference type="GO" id="GO:0006508">
    <property type="term" value="P:proteolysis"/>
    <property type="evidence" value="ECO:0007669"/>
    <property type="project" value="InterPro"/>
</dbReference>
<reference evidence="3 4" key="1">
    <citation type="submission" date="2014-01" db="EMBL/GenBank/DDBJ databases">
        <title>Actinotalea ferrariae CF5-4.</title>
        <authorList>
            <person name="Chen F."/>
            <person name="Li Y."/>
            <person name="Wang G."/>
        </authorList>
    </citation>
    <scope>NUCLEOTIDE SEQUENCE [LARGE SCALE GENOMIC DNA]</scope>
    <source>
        <strain evidence="3 4">CF5-4</strain>
    </source>
</reference>
<dbReference type="EMBL" id="AXCW01000037">
    <property type="protein sequence ID" value="EYR64328.1"/>
    <property type="molecule type" value="Genomic_DNA"/>
</dbReference>
<dbReference type="Pfam" id="PF02557">
    <property type="entry name" value="VanY"/>
    <property type="match status" value="1"/>
</dbReference>
<dbReference type="Proteomes" id="UP000019753">
    <property type="component" value="Unassembled WGS sequence"/>
</dbReference>
<protein>
    <submittedName>
        <fullName evidence="3">Peptidase M15</fullName>
    </submittedName>
</protein>
<dbReference type="OrthoDB" id="9816550at2"/>
<keyword evidence="1" id="KW-0732">Signal</keyword>
<evidence type="ECO:0000313" key="4">
    <source>
        <dbReference type="Proteomes" id="UP000019753"/>
    </source>
</evidence>
<keyword evidence="4" id="KW-1185">Reference proteome</keyword>
<dbReference type="PROSITE" id="PS51272">
    <property type="entry name" value="SLH"/>
    <property type="match status" value="3"/>
</dbReference>
<name>A0A021VT71_9CELL</name>
<feature type="domain" description="SLH" evidence="2">
    <location>
        <begin position="654"/>
        <end position="721"/>
    </location>
</feature>
<feature type="domain" description="SLH" evidence="2">
    <location>
        <begin position="592"/>
        <end position="653"/>
    </location>
</feature>
<dbReference type="InterPro" id="IPR009045">
    <property type="entry name" value="Zn_M74/Hedgehog-like"/>
</dbReference>
<feature type="domain" description="SLH" evidence="2">
    <location>
        <begin position="722"/>
        <end position="780"/>
    </location>
</feature>
<dbReference type="CDD" id="cd14814">
    <property type="entry name" value="Peptidase_M15"/>
    <property type="match status" value="1"/>
</dbReference>
<feature type="signal peptide" evidence="1">
    <location>
        <begin position="1"/>
        <end position="29"/>
    </location>
</feature>
<dbReference type="PANTHER" id="PTHR34385">
    <property type="entry name" value="D-ALANYL-D-ALANINE CARBOXYPEPTIDASE"/>
    <property type="match status" value="1"/>
</dbReference>